<dbReference type="AlphaFoldDB" id="A0A1A9Z3C8"/>
<reference evidence="2" key="2">
    <citation type="submission" date="2020-05" db="UniProtKB">
        <authorList>
            <consortium name="EnsemblMetazoa"/>
        </authorList>
    </citation>
    <scope>IDENTIFICATION</scope>
    <source>
        <strain evidence="2">IAEA</strain>
    </source>
</reference>
<keyword evidence="1" id="KW-1133">Transmembrane helix</keyword>
<keyword evidence="3" id="KW-1185">Reference proteome</keyword>
<reference evidence="3" key="1">
    <citation type="submission" date="2014-03" db="EMBL/GenBank/DDBJ databases">
        <authorList>
            <person name="Aksoy S."/>
            <person name="Warren W."/>
            <person name="Wilson R.K."/>
        </authorList>
    </citation>
    <scope>NUCLEOTIDE SEQUENCE [LARGE SCALE GENOMIC DNA]</scope>
    <source>
        <strain evidence="3">IAEA</strain>
    </source>
</reference>
<feature type="transmembrane region" description="Helical" evidence="1">
    <location>
        <begin position="9"/>
        <end position="31"/>
    </location>
</feature>
<keyword evidence="1" id="KW-0472">Membrane</keyword>
<evidence type="ECO:0000313" key="3">
    <source>
        <dbReference type="Proteomes" id="UP000092445"/>
    </source>
</evidence>
<name>A0A1A9Z3C8_GLOPL</name>
<dbReference type="EnsemblMetazoa" id="GPAI002646-RA">
    <property type="protein sequence ID" value="GPAI002646-PA"/>
    <property type="gene ID" value="GPAI002646"/>
</dbReference>
<evidence type="ECO:0000256" key="1">
    <source>
        <dbReference type="SAM" id="Phobius"/>
    </source>
</evidence>
<accession>A0A1A9Z3C8</accession>
<dbReference type="Proteomes" id="UP000092445">
    <property type="component" value="Unassembled WGS sequence"/>
</dbReference>
<protein>
    <submittedName>
        <fullName evidence="2">Uncharacterized protein</fullName>
    </submittedName>
</protein>
<evidence type="ECO:0000313" key="2">
    <source>
        <dbReference type="EnsemblMetazoa" id="GPAI002646-PA"/>
    </source>
</evidence>
<organism evidence="2 3">
    <name type="scientific">Glossina pallidipes</name>
    <name type="common">Tsetse fly</name>
    <dbReference type="NCBI Taxonomy" id="7398"/>
    <lineage>
        <taxon>Eukaryota</taxon>
        <taxon>Metazoa</taxon>
        <taxon>Ecdysozoa</taxon>
        <taxon>Arthropoda</taxon>
        <taxon>Hexapoda</taxon>
        <taxon>Insecta</taxon>
        <taxon>Pterygota</taxon>
        <taxon>Neoptera</taxon>
        <taxon>Endopterygota</taxon>
        <taxon>Diptera</taxon>
        <taxon>Brachycera</taxon>
        <taxon>Muscomorpha</taxon>
        <taxon>Hippoboscoidea</taxon>
        <taxon>Glossinidae</taxon>
        <taxon>Glossina</taxon>
    </lineage>
</organism>
<sequence length="106" mass="12246">MFAIKQRKIAVMVFCWFAIVFFGICTPLVAFNPSTTLFRKRNSRPFKSECRRTDVSNLSGSLISFVYARCNMQMQYYAQQFNSSRLTLSSACFTYLIKLGPVKKNN</sequence>
<dbReference type="VEuPathDB" id="VectorBase:GPAI002646"/>
<keyword evidence="1" id="KW-0812">Transmembrane</keyword>
<proteinExistence type="predicted"/>